<sequence length="47" mass="5310">MILSCSYSGEICNDGYLDDSAVLMVLTDDENRFHIGVIKDIKEKTKE</sequence>
<comment type="caution">
    <text evidence="1">The sequence shown here is derived from an EMBL/GenBank/DDBJ whole genome shotgun (WGS) entry which is preliminary data.</text>
</comment>
<name>A0A9X2MDX2_9FIRM</name>
<reference evidence="1" key="1">
    <citation type="submission" date="2022-07" db="EMBL/GenBank/DDBJ databases">
        <title>Enhanced cultured diversity of the mouse gut microbiota enables custom-made synthetic communities.</title>
        <authorList>
            <person name="Afrizal A."/>
        </authorList>
    </citation>
    <scope>NUCLEOTIDE SEQUENCE</scope>
    <source>
        <strain evidence="1">DSM 29186</strain>
    </source>
</reference>
<dbReference type="Proteomes" id="UP001140817">
    <property type="component" value="Unassembled WGS sequence"/>
</dbReference>
<evidence type="ECO:0000313" key="1">
    <source>
        <dbReference type="EMBL" id="MCR1824509.1"/>
    </source>
</evidence>
<gene>
    <name evidence="1" type="ORF">NSA58_17150</name>
</gene>
<protein>
    <submittedName>
        <fullName evidence="1">Uncharacterized protein</fullName>
    </submittedName>
</protein>
<proteinExistence type="predicted"/>
<keyword evidence="2" id="KW-1185">Reference proteome</keyword>
<accession>A0A9X2MDX2</accession>
<evidence type="ECO:0000313" key="2">
    <source>
        <dbReference type="Proteomes" id="UP001140817"/>
    </source>
</evidence>
<dbReference type="EMBL" id="JANKBY010000327">
    <property type="protein sequence ID" value="MCR1824509.1"/>
    <property type="molecule type" value="Genomic_DNA"/>
</dbReference>
<dbReference type="RefSeq" id="WP_161791951.1">
    <property type="nucleotide sequence ID" value="NZ_JANKBY010000327.1"/>
</dbReference>
<dbReference type="AlphaFoldDB" id="A0A9X2MDX2"/>
<organism evidence="1 2">
    <name type="scientific">Terrisporobacter muris</name>
    <dbReference type="NCBI Taxonomy" id="2963284"/>
    <lineage>
        <taxon>Bacteria</taxon>
        <taxon>Bacillati</taxon>
        <taxon>Bacillota</taxon>
        <taxon>Clostridia</taxon>
        <taxon>Peptostreptococcales</taxon>
        <taxon>Peptostreptococcaceae</taxon>
        <taxon>Terrisporobacter</taxon>
    </lineage>
</organism>